<dbReference type="Gene3D" id="3.40.50.300">
    <property type="entry name" value="P-loop containing nucleotide triphosphate hydrolases"/>
    <property type="match status" value="2"/>
</dbReference>
<evidence type="ECO:0000256" key="2">
    <source>
        <dbReference type="SAM" id="MobiDB-lite"/>
    </source>
</evidence>
<keyword evidence="1" id="KW-0175">Coiled coil</keyword>
<sequence>MIPKKLEIQGLYSYQEKQVVDFEQLTAAGLFGIFGAVGSGKSSILEAILLALYGSTERLSVSGERSSMMNLQSNLLLVNFEFKAGKSNNQTFLARYSAKRNKKNWEKIETGEHTLYEKVDGEWQALERNAEQIIGMKKEHFKQTVIIPQGKFREFIDLKPRDQADMMKELFGLQRFDLSQQTGTLIGAVKEEVIRLSTKLETLESVSKSALGEKRERKSQAQQTLKQQNEAFEAKQERLRTQEKIREKRLEWDRVKEELNNLMLRQAEMDAKKSHHSRYLTAKNKLKPTWDRLKALAIEIEKNQVSVKKCKDWVEDYKSEIEILEKEVDQLKKRNLERPIRESKIRDLKQVLDIKSLEQKLTQSRLKVDEIAPSIEQQKKSQKKLQSKIKELEQTQTASNLPNASTLANWKSWIREASQNQDQLEKLSQENQSLEATRKQLADEITELSNCLPDGIQNLTAWEKQEQNLLESREKQYQVLKDQLGIAAYVQHLHDGSPCPLCGSEEHPHPASEKDGFAALSEIENQIQESKNLIAQIRADQKTNDQVNFQLEQITKEKQNKTNSLQETKKEQVRISNEITRAGFENLEQLKHEIEIKENEVNTQEKRAQAILELRSQLEDSQASVEKLEIAFQSTRKEFDQIQSAIETKRNEIWDIEFTKDFFSQELSSIHETIEAVQKSILSTEQKLDGAVKHLHDRKLMQSQNATSLKMYEEALQRDQEERNNLLVKFESEKASHGFTDDGELKVLFEESLDEEKVAQEIRRYEDRLNVLKNKVDELSQDQALGDFQEDKFNELKTEILAEAEQLEASKSELTLLIQEIKTLEVDLQQKTELLQQLEKATHRQSNLKELDVLFRGGGFVKFVSSIYLRELCNTANIRFMKLTKNQLSLDIDDNNTFWVVDYLNGGKRRLLKTLSGGQTFQASLCLALALAEKIKALNQADQSFFFMDEGFGALDKSSLGVVFDTLKSLQFENRIVGIISHVEDLQQEIGVYAKVELDPENGSQISYSFA</sequence>
<feature type="coiled-coil region" evidence="1">
    <location>
        <begin position="520"/>
        <end position="638"/>
    </location>
</feature>
<evidence type="ECO:0000256" key="1">
    <source>
        <dbReference type="SAM" id="Coils"/>
    </source>
</evidence>
<feature type="compositionally biased region" description="Polar residues" evidence="2">
    <location>
        <begin position="220"/>
        <end position="230"/>
    </location>
</feature>
<dbReference type="RefSeq" id="WP_377903556.1">
    <property type="nucleotide sequence ID" value="NZ_JBHRZS010000006.1"/>
</dbReference>
<gene>
    <name evidence="3" type="ORF">ACFOSV_03770</name>
</gene>
<name>A0ABV8AQX9_9BACT</name>
<protein>
    <submittedName>
        <fullName evidence="3">AAA family ATPase</fullName>
    </submittedName>
</protein>
<dbReference type="SUPFAM" id="SSF52540">
    <property type="entry name" value="P-loop containing nucleoside triphosphate hydrolases"/>
    <property type="match status" value="2"/>
</dbReference>
<keyword evidence="4" id="KW-1185">Reference proteome</keyword>
<accession>A0ABV8AQX9</accession>
<reference evidence="4" key="1">
    <citation type="journal article" date="2019" name="Int. J. Syst. Evol. Microbiol.">
        <title>The Global Catalogue of Microorganisms (GCM) 10K type strain sequencing project: providing services to taxonomists for standard genome sequencing and annotation.</title>
        <authorList>
            <consortium name="The Broad Institute Genomics Platform"/>
            <consortium name="The Broad Institute Genome Sequencing Center for Infectious Disease"/>
            <person name="Wu L."/>
            <person name="Ma J."/>
        </authorList>
    </citation>
    <scope>NUCLEOTIDE SEQUENCE [LARGE SCALE GENOMIC DNA]</scope>
    <source>
        <strain evidence="4">CCUG 60523</strain>
    </source>
</reference>
<proteinExistence type="predicted"/>
<dbReference type="EMBL" id="JBHRZS010000006">
    <property type="protein sequence ID" value="MFC3879276.1"/>
    <property type="molecule type" value="Genomic_DNA"/>
</dbReference>
<organism evidence="3 4">
    <name type="scientific">Algoriphagus namhaensis</name>
    <dbReference type="NCBI Taxonomy" id="915353"/>
    <lineage>
        <taxon>Bacteria</taxon>
        <taxon>Pseudomonadati</taxon>
        <taxon>Bacteroidota</taxon>
        <taxon>Cytophagia</taxon>
        <taxon>Cytophagales</taxon>
        <taxon>Cyclobacteriaceae</taxon>
        <taxon>Algoriphagus</taxon>
    </lineage>
</organism>
<dbReference type="InterPro" id="IPR027417">
    <property type="entry name" value="P-loop_NTPase"/>
</dbReference>
<feature type="region of interest" description="Disordered" evidence="2">
    <location>
        <begin position="208"/>
        <end position="237"/>
    </location>
</feature>
<evidence type="ECO:0000313" key="4">
    <source>
        <dbReference type="Proteomes" id="UP001595805"/>
    </source>
</evidence>
<dbReference type="Proteomes" id="UP001595805">
    <property type="component" value="Unassembled WGS sequence"/>
</dbReference>
<dbReference type="PANTHER" id="PTHR32114">
    <property type="entry name" value="ABC TRANSPORTER ABCH.3"/>
    <property type="match status" value="1"/>
</dbReference>
<feature type="coiled-coil region" evidence="1">
    <location>
        <begin position="375"/>
        <end position="483"/>
    </location>
</feature>
<dbReference type="PANTHER" id="PTHR32114:SF2">
    <property type="entry name" value="ABC TRANSPORTER ABCH.3"/>
    <property type="match status" value="1"/>
</dbReference>
<evidence type="ECO:0000313" key="3">
    <source>
        <dbReference type="EMBL" id="MFC3879276.1"/>
    </source>
</evidence>
<comment type="caution">
    <text evidence="3">The sequence shown here is derived from an EMBL/GenBank/DDBJ whole genome shotgun (WGS) entry which is preliminary data.</text>
</comment>
<feature type="coiled-coil region" evidence="1">
    <location>
        <begin position="755"/>
        <end position="851"/>
    </location>
</feature>
<dbReference type="Pfam" id="PF13558">
    <property type="entry name" value="SbcC_Walker_B"/>
    <property type="match status" value="1"/>
</dbReference>
<feature type="coiled-coil region" evidence="1">
    <location>
        <begin position="307"/>
        <end position="334"/>
    </location>
</feature>